<evidence type="ECO:0000259" key="1">
    <source>
        <dbReference type="Pfam" id="PF07734"/>
    </source>
</evidence>
<dbReference type="PANTHER" id="PTHR31672">
    <property type="entry name" value="BNACNNG10540D PROTEIN"/>
    <property type="match status" value="1"/>
</dbReference>
<dbReference type="NCBIfam" id="TIGR01640">
    <property type="entry name" value="F_box_assoc_1"/>
    <property type="match status" value="1"/>
</dbReference>
<dbReference type="EMBL" id="KI517609">
    <property type="protein sequence ID" value="ESQ37146.1"/>
    <property type="molecule type" value="Genomic_DNA"/>
</dbReference>
<dbReference type="KEGG" id="eus:EUTSA_v10003040mg"/>
<dbReference type="InterPro" id="IPR050796">
    <property type="entry name" value="SCF_F-box_component"/>
</dbReference>
<proteinExistence type="predicted"/>
<dbReference type="InterPro" id="IPR017451">
    <property type="entry name" value="F-box-assoc_interact_dom"/>
</dbReference>
<evidence type="ECO:0000313" key="2">
    <source>
        <dbReference type="EMBL" id="ESQ37146.1"/>
    </source>
</evidence>
<keyword evidence="3" id="KW-1185">Reference proteome</keyword>
<name>V4MXG1_EUTSA</name>
<protein>
    <recommendedName>
        <fullName evidence="1">F-box associated beta-propeller type 1 domain-containing protein</fullName>
    </recommendedName>
</protein>
<gene>
    <name evidence="2" type="ORF">EUTSA_v10003040mg</name>
</gene>
<dbReference type="InterPro" id="IPR006527">
    <property type="entry name" value="F-box-assoc_dom_typ1"/>
</dbReference>
<accession>V4MXG1</accession>
<dbReference type="Pfam" id="PF07734">
    <property type="entry name" value="FBA_1"/>
    <property type="match status" value="1"/>
</dbReference>
<sequence>MTKLLDLSNDLEEEILSRVPVTLMGQLPYTCKRWGALFKDIKFIKKQLNKTANQYLVLMLKDYKVFTVNLDGIHSNIVDSTKEFKGGLILNDLHRNSEKVRIFEVFSCDGLLLCTAEYDRLFVWNPCNGQTRWIQPSACNKKTLSRVALGYENKNSCHSYKILRCWEENHKLCWANNFQPDVRVLNMVAHDCFIIKTNGVSLKGNNYSLFYNGSNFLLRFDFTTEQFTRLSLPFASAYNDTLTMSSVRDEQISVLHQTRGTLEVKIWVTTNDKIDQNEVLSWRKLLAVDITIHTVHRCPFSSSRLSFFIDEEKKMAVCCDERYVDVKKTIIRNVLCIIEEDKYKEIPFGDTYRSCWSNTKKGDIACIFNYVPSFAQI</sequence>
<feature type="non-terminal residue" evidence="2">
    <location>
        <position position="377"/>
    </location>
</feature>
<organism evidence="2 3">
    <name type="scientific">Eutrema salsugineum</name>
    <name type="common">Saltwater cress</name>
    <name type="synonym">Sisymbrium salsugineum</name>
    <dbReference type="NCBI Taxonomy" id="72664"/>
    <lineage>
        <taxon>Eukaryota</taxon>
        <taxon>Viridiplantae</taxon>
        <taxon>Streptophyta</taxon>
        <taxon>Embryophyta</taxon>
        <taxon>Tracheophyta</taxon>
        <taxon>Spermatophyta</taxon>
        <taxon>Magnoliopsida</taxon>
        <taxon>eudicotyledons</taxon>
        <taxon>Gunneridae</taxon>
        <taxon>Pentapetalae</taxon>
        <taxon>rosids</taxon>
        <taxon>malvids</taxon>
        <taxon>Brassicales</taxon>
        <taxon>Brassicaceae</taxon>
        <taxon>Eutremeae</taxon>
        <taxon>Eutrema</taxon>
    </lineage>
</organism>
<dbReference type="Proteomes" id="UP000030689">
    <property type="component" value="Unassembled WGS sequence"/>
</dbReference>
<dbReference type="PANTHER" id="PTHR31672:SF13">
    <property type="entry name" value="F-BOX PROTEIN CPR30-LIKE"/>
    <property type="match status" value="1"/>
</dbReference>
<reference evidence="2 3" key="1">
    <citation type="journal article" date="2013" name="Front. Plant Sci.">
        <title>The Reference Genome of the Halophytic Plant Eutrema salsugineum.</title>
        <authorList>
            <person name="Yang R."/>
            <person name="Jarvis D.E."/>
            <person name="Chen H."/>
            <person name="Beilstein M.A."/>
            <person name="Grimwood J."/>
            <person name="Jenkins J."/>
            <person name="Shu S."/>
            <person name="Prochnik S."/>
            <person name="Xin M."/>
            <person name="Ma C."/>
            <person name="Schmutz J."/>
            <person name="Wing R.A."/>
            <person name="Mitchell-Olds T."/>
            <person name="Schumaker K.S."/>
            <person name="Wang X."/>
        </authorList>
    </citation>
    <scope>NUCLEOTIDE SEQUENCE [LARGE SCALE GENOMIC DNA]</scope>
</reference>
<dbReference type="InterPro" id="IPR036047">
    <property type="entry name" value="F-box-like_dom_sf"/>
</dbReference>
<dbReference type="AlphaFoldDB" id="V4MXG1"/>
<dbReference type="SUPFAM" id="SSF81383">
    <property type="entry name" value="F-box domain"/>
    <property type="match status" value="1"/>
</dbReference>
<dbReference type="Gramene" id="ESQ37146">
    <property type="protein sequence ID" value="ESQ37146"/>
    <property type="gene ID" value="EUTSA_v10003040mg"/>
</dbReference>
<evidence type="ECO:0000313" key="3">
    <source>
        <dbReference type="Proteomes" id="UP000030689"/>
    </source>
</evidence>
<feature type="domain" description="F-box associated beta-propeller type 1" evidence="1">
    <location>
        <begin position="57"/>
        <end position="377"/>
    </location>
</feature>